<sequence length="189" mass="22448">MNNEINTTKKKLADALKLLMSERAFEKITIQDIVDMCGMNRRTFYYHFKDIYELLDWFYHEEALEQLEINSTYESWHNELLYLFHYLEANKKITICVFKSLGRGYLEDFVYKSVFRVVKNIVYDMATDLEVKEAQKDFTAHYYSVSLVGVLTHWIQADFTPSPEEITDMTKVILKGTMRDALERFSQKS</sequence>
<evidence type="ECO:0000256" key="1">
    <source>
        <dbReference type="ARBA" id="ARBA00023125"/>
    </source>
</evidence>
<reference evidence="4 5" key="1">
    <citation type="submission" date="2021-03" db="EMBL/GenBank/DDBJ databases">
        <title>Genomic Encyclopedia of Type Strains, Phase IV (KMG-IV): sequencing the most valuable type-strain genomes for metagenomic binning, comparative biology and taxonomic classification.</title>
        <authorList>
            <person name="Goeker M."/>
        </authorList>
    </citation>
    <scope>NUCLEOTIDE SEQUENCE [LARGE SCALE GENOMIC DNA]</scope>
    <source>
        <strain evidence="4 5">DSM 28650</strain>
    </source>
</reference>
<dbReference type="Gene3D" id="1.10.357.10">
    <property type="entry name" value="Tetracycline Repressor, domain 2"/>
    <property type="match status" value="1"/>
</dbReference>
<dbReference type="PANTHER" id="PTHR43479:SF7">
    <property type="entry name" value="TETR-FAMILY TRANSCRIPTIONAL REGULATOR"/>
    <property type="match status" value="1"/>
</dbReference>
<feature type="DNA-binding region" description="H-T-H motif" evidence="2">
    <location>
        <begin position="29"/>
        <end position="48"/>
    </location>
</feature>
<dbReference type="InterPro" id="IPR001647">
    <property type="entry name" value="HTH_TetR"/>
</dbReference>
<organism evidence="4 5">
    <name type="scientific">Clostridium punense</name>
    <dbReference type="NCBI Taxonomy" id="1054297"/>
    <lineage>
        <taxon>Bacteria</taxon>
        <taxon>Bacillati</taxon>
        <taxon>Bacillota</taxon>
        <taxon>Clostridia</taxon>
        <taxon>Eubacteriales</taxon>
        <taxon>Clostridiaceae</taxon>
        <taxon>Clostridium</taxon>
    </lineage>
</organism>
<name>A0ABS4K155_9CLOT</name>
<evidence type="ECO:0000313" key="5">
    <source>
        <dbReference type="Proteomes" id="UP001519308"/>
    </source>
</evidence>
<protein>
    <submittedName>
        <fullName evidence="4">Dihydroxyacetone kinase regulator</fullName>
    </submittedName>
</protein>
<proteinExistence type="predicted"/>
<dbReference type="SUPFAM" id="SSF46689">
    <property type="entry name" value="Homeodomain-like"/>
    <property type="match status" value="1"/>
</dbReference>
<dbReference type="GO" id="GO:0016301">
    <property type="term" value="F:kinase activity"/>
    <property type="evidence" value="ECO:0007669"/>
    <property type="project" value="UniProtKB-KW"/>
</dbReference>
<evidence type="ECO:0000313" key="4">
    <source>
        <dbReference type="EMBL" id="MBP2021493.1"/>
    </source>
</evidence>
<evidence type="ECO:0000259" key="3">
    <source>
        <dbReference type="PROSITE" id="PS50977"/>
    </source>
</evidence>
<keyword evidence="4" id="KW-0418">Kinase</keyword>
<accession>A0ABS4K155</accession>
<dbReference type="Pfam" id="PF14278">
    <property type="entry name" value="TetR_C_8"/>
    <property type="match status" value="1"/>
</dbReference>
<dbReference type="InterPro" id="IPR039532">
    <property type="entry name" value="TetR_C_Firmicutes"/>
</dbReference>
<dbReference type="PROSITE" id="PS50977">
    <property type="entry name" value="HTH_TETR_2"/>
    <property type="match status" value="1"/>
</dbReference>
<dbReference type="EMBL" id="JAGGLL010000008">
    <property type="protein sequence ID" value="MBP2021493.1"/>
    <property type="molecule type" value="Genomic_DNA"/>
</dbReference>
<dbReference type="InterPro" id="IPR009057">
    <property type="entry name" value="Homeodomain-like_sf"/>
</dbReference>
<keyword evidence="5" id="KW-1185">Reference proteome</keyword>
<keyword evidence="4" id="KW-0808">Transferase</keyword>
<feature type="domain" description="HTH tetR-type" evidence="3">
    <location>
        <begin position="6"/>
        <end position="66"/>
    </location>
</feature>
<dbReference type="Proteomes" id="UP001519308">
    <property type="component" value="Unassembled WGS sequence"/>
</dbReference>
<dbReference type="Pfam" id="PF00440">
    <property type="entry name" value="TetR_N"/>
    <property type="match status" value="1"/>
</dbReference>
<comment type="caution">
    <text evidence="4">The sequence shown here is derived from an EMBL/GenBank/DDBJ whole genome shotgun (WGS) entry which is preliminary data.</text>
</comment>
<dbReference type="InterPro" id="IPR050624">
    <property type="entry name" value="HTH-type_Tx_Regulator"/>
</dbReference>
<evidence type="ECO:0000256" key="2">
    <source>
        <dbReference type="PROSITE-ProRule" id="PRU00335"/>
    </source>
</evidence>
<keyword evidence="1 2" id="KW-0238">DNA-binding</keyword>
<dbReference type="RefSeq" id="WP_021282122.1">
    <property type="nucleotide sequence ID" value="NZ_JAGGLL010000008.1"/>
</dbReference>
<dbReference type="PANTHER" id="PTHR43479">
    <property type="entry name" value="ACREF/ENVCD OPERON REPRESSOR-RELATED"/>
    <property type="match status" value="1"/>
</dbReference>
<gene>
    <name evidence="4" type="ORF">J2Z44_001289</name>
</gene>